<dbReference type="Gene3D" id="1.10.4030.10">
    <property type="entry name" value="Porin chaperone SurA, peptide-binding domain"/>
    <property type="match status" value="1"/>
</dbReference>
<keyword evidence="7" id="KW-0143">Chaperone</keyword>
<feature type="transmembrane region" description="Helical" evidence="12">
    <location>
        <begin position="12"/>
        <end position="32"/>
    </location>
</feature>
<dbReference type="AlphaFoldDB" id="A0A9X0XFU3"/>
<comment type="similarity">
    <text evidence="8">Belongs to the PpiD chaperone family.</text>
</comment>
<dbReference type="Gene3D" id="3.10.50.40">
    <property type="match status" value="1"/>
</dbReference>
<dbReference type="EMBL" id="JAERRA010000002">
    <property type="protein sequence ID" value="MBL0720308.1"/>
    <property type="molecule type" value="Genomic_DNA"/>
</dbReference>
<comment type="subcellular location">
    <subcellularLocation>
        <location evidence="1">Cell inner membrane</location>
        <topology evidence="1">Single-pass type II membrane protein</topology>
        <orientation evidence="1">Periplasmic side</orientation>
    </subcellularLocation>
</comment>
<comment type="caution">
    <text evidence="14">The sequence shown here is derived from an EMBL/GenBank/DDBJ whole genome shotgun (WGS) entry which is preliminary data.</text>
</comment>
<evidence type="ECO:0000259" key="13">
    <source>
        <dbReference type="PROSITE" id="PS50198"/>
    </source>
</evidence>
<evidence type="ECO:0000313" key="14">
    <source>
        <dbReference type="EMBL" id="MBL0720308.1"/>
    </source>
</evidence>
<keyword evidence="11 14" id="KW-0413">Isomerase</keyword>
<keyword evidence="2" id="KW-1003">Cell membrane</keyword>
<gene>
    <name evidence="14" type="ORF">JI742_10450</name>
</gene>
<evidence type="ECO:0000256" key="4">
    <source>
        <dbReference type="ARBA" id="ARBA00022692"/>
    </source>
</evidence>
<evidence type="ECO:0000256" key="1">
    <source>
        <dbReference type="ARBA" id="ARBA00004382"/>
    </source>
</evidence>
<dbReference type="Pfam" id="PF13616">
    <property type="entry name" value="Rotamase_3"/>
    <property type="match status" value="1"/>
</dbReference>
<dbReference type="InterPro" id="IPR046357">
    <property type="entry name" value="PPIase_dom_sf"/>
</dbReference>
<protein>
    <recommendedName>
        <fullName evidence="9">Periplasmic chaperone PpiD</fullName>
    </recommendedName>
    <alternativeName>
        <fullName evidence="10">Periplasmic folding chaperone</fullName>
    </alternativeName>
</protein>
<keyword evidence="4 12" id="KW-0812">Transmembrane</keyword>
<evidence type="ECO:0000256" key="6">
    <source>
        <dbReference type="ARBA" id="ARBA00023136"/>
    </source>
</evidence>
<keyword evidence="6 12" id="KW-0472">Membrane</keyword>
<keyword evidence="15" id="KW-1185">Reference proteome</keyword>
<evidence type="ECO:0000313" key="15">
    <source>
        <dbReference type="Proteomes" id="UP000643207"/>
    </source>
</evidence>
<evidence type="ECO:0000256" key="12">
    <source>
        <dbReference type="SAM" id="Phobius"/>
    </source>
</evidence>
<keyword evidence="5 12" id="KW-1133">Transmembrane helix</keyword>
<dbReference type="InterPro" id="IPR000297">
    <property type="entry name" value="PPIase_PpiC"/>
</dbReference>
<dbReference type="PROSITE" id="PS50198">
    <property type="entry name" value="PPIC_PPIASE_2"/>
    <property type="match status" value="1"/>
</dbReference>
<evidence type="ECO:0000256" key="7">
    <source>
        <dbReference type="ARBA" id="ARBA00023186"/>
    </source>
</evidence>
<evidence type="ECO:0000256" key="10">
    <source>
        <dbReference type="ARBA" id="ARBA00042775"/>
    </source>
</evidence>
<proteinExistence type="inferred from homology"/>
<name>A0A9X0XFU3_9BURK</name>
<feature type="domain" description="PpiC" evidence="13">
    <location>
        <begin position="266"/>
        <end position="369"/>
    </location>
</feature>
<dbReference type="Proteomes" id="UP000643207">
    <property type="component" value="Unassembled WGS sequence"/>
</dbReference>
<dbReference type="GO" id="GO:0005886">
    <property type="term" value="C:plasma membrane"/>
    <property type="evidence" value="ECO:0007669"/>
    <property type="project" value="UniProtKB-SubCell"/>
</dbReference>
<evidence type="ECO:0000256" key="5">
    <source>
        <dbReference type="ARBA" id="ARBA00022989"/>
    </source>
</evidence>
<organism evidence="14 15">
    <name type="scientific">Aquariibacter lacus</name>
    <dbReference type="NCBI Taxonomy" id="2801332"/>
    <lineage>
        <taxon>Bacteria</taxon>
        <taxon>Pseudomonadati</taxon>
        <taxon>Pseudomonadota</taxon>
        <taxon>Betaproteobacteria</taxon>
        <taxon>Burkholderiales</taxon>
        <taxon>Sphaerotilaceae</taxon>
        <taxon>Aquariibacter</taxon>
    </lineage>
</organism>
<evidence type="ECO:0000256" key="3">
    <source>
        <dbReference type="ARBA" id="ARBA00022519"/>
    </source>
</evidence>
<dbReference type="InterPro" id="IPR052029">
    <property type="entry name" value="PpiD_chaperone"/>
</dbReference>
<evidence type="ECO:0000256" key="9">
    <source>
        <dbReference type="ARBA" id="ARBA00040743"/>
    </source>
</evidence>
<dbReference type="PANTHER" id="PTHR47529:SF1">
    <property type="entry name" value="PERIPLASMIC CHAPERONE PPID"/>
    <property type="match status" value="1"/>
</dbReference>
<evidence type="ECO:0000256" key="11">
    <source>
        <dbReference type="PROSITE-ProRule" id="PRU00278"/>
    </source>
</evidence>
<dbReference type="GO" id="GO:0003755">
    <property type="term" value="F:peptidyl-prolyl cis-trans isomerase activity"/>
    <property type="evidence" value="ECO:0007669"/>
    <property type="project" value="UniProtKB-KW"/>
</dbReference>
<accession>A0A9X0XFU3</accession>
<reference evidence="14 15" key="1">
    <citation type="submission" date="2021-01" db="EMBL/GenBank/DDBJ databases">
        <title>Piscinibacter sp. Jin2 Genome sequencing and assembly.</title>
        <authorList>
            <person name="Kim I."/>
        </authorList>
    </citation>
    <scope>NUCLEOTIDE SEQUENCE [LARGE SCALE GENOMIC DNA]</scope>
    <source>
        <strain evidence="14 15">Jin2</strain>
    </source>
</reference>
<sequence>MFDFVRNNQRVLQFVLVLLIFPSFVFLGLQGYEGFNEGGGDAAEVGDLKISTAEWDATHRDNIERLRAQDAELDIKQLDTPEAREQTLLSMLRERTLLFAALKQHLAISDERLMRLFQTNADFAFLRNPDGTLNRTLIEAQGMSVEQFEARLRQDLAVRQVLLGIGNSPTGSSVAAESALDALMQRREVRLARFEAGRYLAQAQPSEADIEAHYKDPANAEALSTPERLKIEYLVLDATQIAAKIELSEAEVQAAYDANIALYSQPEERRARHILIQSDPKDPAEKRAAAQAKAAEILALLRAKPERFAELAKERSEDSGSASKGGDLDYFGRGAMAKPFEDMVFKMPVGAISEIVETEFGLHIIQTTGERGKGKRSFAEVREEIEGSLRKERAQKLYAEQAETFSNLVYEQSDSLAPAAEKLGLTVQTASLIGRSPVKDDKVSPMGNAKFVAAVFAEPVLKEKRNTDAVDLGGNRLAAARVVDYREKRKLSVEEAREIVRSRVALALAAEQARKDGQAALAAWKTAEGAAAAEAGLTAPVSISRPNPQGLTEAAMNAVLAAPPDKLPTLLGIDLGGDGYLIARVDKVLPRDPAAGDAKQLKEQYAALWASVESDAYVETLKARYKARVLAPKAVKPAEAASR</sequence>
<dbReference type="Pfam" id="PF13624">
    <property type="entry name" value="SurA_N_3"/>
    <property type="match status" value="1"/>
</dbReference>
<dbReference type="PANTHER" id="PTHR47529">
    <property type="entry name" value="PEPTIDYL-PROLYL CIS-TRANS ISOMERASE D"/>
    <property type="match status" value="1"/>
</dbReference>
<dbReference type="InterPro" id="IPR027304">
    <property type="entry name" value="Trigger_fact/SurA_dom_sf"/>
</dbReference>
<keyword evidence="11" id="KW-0697">Rotamase</keyword>
<keyword evidence="3" id="KW-0997">Cell inner membrane</keyword>
<dbReference type="RefSeq" id="WP_201826635.1">
    <property type="nucleotide sequence ID" value="NZ_JAERRA010000002.1"/>
</dbReference>
<dbReference type="SUPFAM" id="SSF54534">
    <property type="entry name" value="FKBP-like"/>
    <property type="match status" value="1"/>
</dbReference>
<evidence type="ECO:0000256" key="8">
    <source>
        <dbReference type="ARBA" id="ARBA00038408"/>
    </source>
</evidence>
<evidence type="ECO:0000256" key="2">
    <source>
        <dbReference type="ARBA" id="ARBA00022475"/>
    </source>
</evidence>
<dbReference type="SUPFAM" id="SSF109998">
    <property type="entry name" value="Triger factor/SurA peptide-binding domain-like"/>
    <property type="match status" value="1"/>
</dbReference>